<dbReference type="Pfam" id="PF03692">
    <property type="entry name" value="CxxCxxCC"/>
    <property type="match status" value="1"/>
</dbReference>
<organism evidence="1">
    <name type="scientific">Vibrio vulnificus</name>
    <dbReference type="NCBI Taxonomy" id="672"/>
    <lineage>
        <taxon>Bacteria</taxon>
        <taxon>Pseudomonadati</taxon>
        <taxon>Pseudomonadota</taxon>
        <taxon>Gammaproteobacteria</taxon>
        <taxon>Vibrionales</taxon>
        <taxon>Vibrionaceae</taxon>
        <taxon>Vibrio</taxon>
    </lineage>
</organism>
<protein>
    <submittedName>
        <fullName evidence="1">YkgJ family cysteine cluster protein</fullName>
    </submittedName>
</protein>
<proteinExistence type="predicted"/>
<reference evidence="1" key="1">
    <citation type="journal article" date="2018" name="Genome Biol.">
        <title>SKESA: strategic k-mer extension for scrupulous assemblies.</title>
        <authorList>
            <person name="Souvorov A."/>
            <person name="Agarwala R."/>
            <person name="Lipman D.J."/>
        </authorList>
    </citation>
    <scope>NUCLEOTIDE SEQUENCE</scope>
    <source>
        <strain evidence="1">BCW_3452</strain>
    </source>
</reference>
<dbReference type="EMBL" id="DACRBY010000020">
    <property type="protein sequence ID" value="HAS8541256.1"/>
    <property type="molecule type" value="Genomic_DNA"/>
</dbReference>
<dbReference type="InterPro" id="IPR005358">
    <property type="entry name" value="Puta_zinc/iron-chelating_dom"/>
</dbReference>
<name>A0A8H9TG87_VIBVL</name>
<dbReference type="AlphaFoldDB" id="A0A8H9TG87"/>
<dbReference type="Proteomes" id="UP000863257">
    <property type="component" value="Unassembled WGS sequence"/>
</dbReference>
<evidence type="ECO:0000313" key="1">
    <source>
        <dbReference type="EMBL" id="HAS8541256.1"/>
    </source>
</evidence>
<comment type="caution">
    <text evidence="1">The sequence shown here is derived from an EMBL/GenBank/DDBJ whole genome shotgun (WGS) entry which is preliminary data.</text>
</comment>
<reference evidence="1" key="2">
    <citation type="submission" date="2019-01" db="EMBL/GenBank/DDBJ databases">
        <authorList>
            <consortium name="NCBI Pathogen Detection Project"/>
        </authorList>
    </citation>
    <scope>NUCLEOTIDE SEQUENCE</scope>
    <source>
        <strain evidence="1">BCW_3452</strain>
    </source>
</reference>
<accession>A0A8H9TG87</accession>
<gene>
    <name evidence="1" type="ORF">I7730_15850</name>
</gene>
<sequence>MKHLMKKLDPELLAMRNIDPKDLIHVNTRTEKQVTKAVGAISSRVNKASNQKILKQIIKLHNKGHYDNASFAQLYSLVDKFVESVVKPSSVCQKGCGQCCHVNTDVSYPEALYIAANTSRDINFSPRKRGDNERCTFLSDDMSCSIYEFRPLVCRTFHAVDNWEECYIKGNPHHSFGINSSPTIGELQRKLAENPNDYLVGFTDINGWFK</sequence>